<evidence type="ECO:0000256" key="3">
    <source>
        <dbReference type="PROSITE-ProRule" id="PRU00284"/>
    </source>
</evidence>
<organism evidence="6">
    <name type="scientific">Fundidesulfovibrio putealis</name>
    <dbReference type="NCBI Taxonomy" id="270496"/>
    <lineage>
        <taxon>Bacteria</taxon>
        <taxon>Pseudomonadati</taxon>
        <taxon>Thermodesulfobacteriota</taxon>
        <taxon>Desulfovibrionia</taxon>
        <taxon>Desulfovibrionales</taxon>
        <taxon>Desulfovibrionaceae</taxon>
        <taxon>Fundidesulfovibrio</taxon>
    </lineage>
</organism>
<protein>
    <recommendedName>
        <fullName evidence="5">Methyl-accepting transducer domain-containing protein</fullName>
    </recommendedName>
</protein>
<comment type="similarity">
    <text evidence="2">Belongs to the methyl-accepting chemotaxis (MCP) protein family.</text>
</comment>
<sequence length="190" mass="19318">MKVSMDHILSGTASASAKLTVISGTVEQAQSLVAGMAAIAEQTNLLSLNASIEAEKAGEHGRGFAVVAREVRRLADTAATQAEDIERLVARMRQAVASEVMEMDSFSREASNGREKLERAAEAAARAGNALDALTAALDEASSQASPAAGDLEKARQLAAEASALLAGLAVDLGRLGGPGGATTTKDGVS</sequence>
<dbReference type="InterPro" id="IPR004090">
    <property type="entry name" value="Chemotax_Me-accpt_rcpt"/>
</dbReference>
<comment type="caution">
    <text evidence="6">The sequence shown here is derived from an EMBL/GenBank/DDBJ whole genome shotgun (WGS) entry which is preliminary data.</text>
</comment>
<dbReference type="Gene3D" id="1.10.287.950">
    <property type="entry name" value="Methyl-accepting chemotaxis protein"/>
    <property type="match status" value="1"/>
</dbReference>
<proteinExistence type="inferred from homology"/>
<feature type="coiled-coil region" evidence="4">
    <location>
        <begin position="117"/>
        <end position="144"/>
    </location>
</feature>
<dbReference type="GO" id="GO:0004888">
    <property type="term" value="F:transmembrane signaling receptor activity"/>
    <property type="evidence" value="ECO:0007669"/>
    <property type="project" value="InterPro"/>
</dbReference>
<dbReference type="AlphaFoldDB" id="A0A7C4EIJ6"/>
<dbReference type="PANTHER" id="PTHR32089">
    <property type="entry name" value="METHYL-ACCEPTING CHEMOTAXIS PROTEIN MCPB"/>
    <property type="match status" value="1"/>
</dbReference>
<evidence type="ECO:0000313" key="6">
    <source>
        <dbReference type="EMBL" id="HGG92848.1"/>
    </source>
</evidence>
<dbReference type="GO" id="GO:0006935">
    <property type="term" value="P:chemotaxis"/>
    <property type="evidence" value="ECO:0007669"/>
    <property type="project" value="InterPro"/>
</dbReference>
<dbReference type="PRINTS" id="PR00260">
    <property type="entry name" value="CHEMTRNSDUCR"/>
</dbReference>
<dbReference type="InterPro" id="IPR004089">
    <property type="entry name" value="MCPsignal_dom"/>
</dbReference>
<dbReference type="EMBL" id="DSRP01000541">
    <property type="protein sequence ID" value="HGG92848.1"/>
    <property type="molecule type" value="Genomic_DNA"/>
</dbReference>
<keyword evidence="4" id="KW-0175">Coiled coil</keyword>
<name>A0A7C4EIJ6_9BACT</name>
<keyword evidence="1 3" id="KW-0807">Transducer</keyword>
<dbReference type="SUPFAM" id="SSF58104">
    <property type="entry name" value="Methyl-accepting chemotaxis protein (MCP) signaling domain"/>
    <property type="match status" value="1"/>
</dbReference>
<evidence type="ECO:0000256" key="4">
    <source>
        <dbReference type="SAM" id="Coils"/>
    </source>
</evidence>
<dbReference type="Pfam" id="PF00015">
    <property type="entry name" value="MCPsignal"/>
    <property type="match status" value="1"/>
</dbReference>
<gene>
    <name evidence="6" type="ORF">ENR59_07840</name>
</gene>
<evidence type="ECO:0000256" key="1">
    <source>
        <dbReference type="ARBA" id="ARBA00023224"/>
    </source>
</evidence>
<evidence type="ECO:0000259" key="5">
    <source>
        <dbReference type="PROSITE" id="PS50111"/>
    </source>
</evidence>
<dbReference type="GO" id="GO:0016020">
    <property type="term" value="C:membrane"/>
    <property type="evidence" value="ECO:0007669"/>
    <property type="project" value="InterPro"/>
</dbReference>
<evidence type="ECO:0000256" key="2">
    <source>
        <dbReference type="ARBA" id="ARBA00029447"/>
    </source>
</evidence>
<dbReference type="GO" id="GO:0007165">
    <property type="term" value="P:signal transduction"/>
    <property type="evidence" value="ECO:0007669"/>
    <property type="project" value="UniProtKB-KW"/>
</dbReference>
<accession>A0A7C4EIJ6</accession>
<feature type="domain" description="Methyl-accepting transducer" evidence="5">
    <location>
        <begin position="1"/>
        <end position="174"/>
    </location>
</feature>
<dbReference type="PANTHER" id="PTHR32089:SF120">
    <property type="entry name" value="METHYL-ACCEPTING CHEMOTAXIS PROTEIN TLPQ"/>
    <property type="match status" value="1"/>
</dbReference>
<dbReference type="PROSITE" id="PS50111">
    <property type="entry name" value="CHEMOTAXIS_TRANSDUC_2"/>
    <property type="match status" value="1"/>
</dbReference>
<reference evidence="6" key="1">
    <citation type="journal article" date="2020" name="mSystems">
        <title>Genome- and Community-Level Interaction Insights into Carbon Utilization and Element Cycling Functions of Hydrothermarchaeota in Hydrothermal Sediment.</title>
        <authorList>
            <person name="Zhou Z."/>
            <person name="Liu Y."/>
            <person name="Xu W."/>
            <person name="Pan J."/>
            <person name="Luo Z.H."/>
            <person name="Li M."/>
        </authorList>
    </citation>
    <scope>NUCLEOTIDE SEQUENCE [LARGE SCALE GENOMIC DNA]</scope>
    <source>
        <strain evidence="6">SpSt-413</strain>
    </source>
</reference>